<evidence type="ECO:0000256" key="2">
    <source>
        <dbReference type="SAM" id="Phobius"/>
    </source>
</evidence>
<proteinExistence type="predicted"/>
<evidence type="ECO:0000313" key="4">
    <source>
        <dbReference type="Proteomes" id="UP001224775"/>
    </source>
</evidence>
<name>A0AAD8YA17_9STRA</name>
<keyword evidence="2" id="KW-1133">Transmembrane helix</keyword>
<evidence type="ECO:0000256" key="1">
    <source>
        <dbReference type="SAM" id="MobiDB-lite"/>
    </source>
</evidence>
<feature type="transmembrane region" description="Helical" evidence="2">
    <location>
        <begin position="134"/>
        <end position="163"/>
    </location>
</feature>
<feature type="region of interest" description="Disordered" evidence="1">
    <location>
        <begin position="1"/>
        <end position="20"/>
    </location>
</feature>
<feature type="compositionally biased region" description="Polar residues" evidence="1">
    <location>
        <begin position="281"/>
        <end position="292"/>
    </location>
</feature>
<evidence type="ECO:0000313" key="3">
    <source>
        <dbReference type="EMBL" id="KAK1741814.1"/>
    </source>
</evidence>
<accession>A0AAD8YA17</accession>
<reference evidence="3" key="1">
    <citation type="submission" date="2023-06" db="EMBL/GenBank/DDBJ databases">
        <title>Survivors Of The Sea: Transcriptome response of Skeletonema marinoi to long-term dormancy.</title>
        <authorList>
            <person name="Pinder M.I.M."/>
            <person name="Kourtchenko O."/>
            <person name="Robertson E.K."/>
            <person name="Larsson T."/>
            <person name="Maumus F."/>
            <person name="Osuna-Cruz C.M."/>
            <person name="Vancaester E."/>
            <person name="Stenow R."/>
            <person name="Vandepoele K."/>
            <person name="Ploug H."/>
            <person name="Bruchert V."/>
            <person name="Godhe A."/>
            <person name="Topel M."/>
        </authorList>
    </citation>
    <scope>NUCLEOTIDE SEQUENCE</scope>
    <source>
        <strain evidence="3">R05AC</strain>
    </source>
</reference>
<protein>
    <submittedName>
        <fullName evidence="3">Uncharacterized protein</fullName>
    </submittedName>
</protein>
<sequence length="556" mass="60633">MEISNNQVSDEEGEHLAAPPDIDILELVRNSSSENNEDKHCHVVRPAQLVSSLGLSIEDATRELCGLLAAVGGGEDGASFVFEKVELPDSAAATSMVFTFPHDFEKRALRHRRNTDFKQRLRTLSIGIVKATKIFTAFGLIISLAVLIIAGICLLVAAVIAMARGGHGGGGGHRNHPLMHRVRFLFFELRQILWLYAICGGSMGGNQDPFLREVAGDMAMMMSVCCGNPMHIFFWMRMGRMSRRWRPGGEVARRWGGSTYNNDMDGIAMMRRGTWGDDNDTQQSQSTSLNRTNEQRGLLSIAVEFLFGPSDDEGGNTSNTSRRDLERWKFRASITIALSSSSGGNGVSLRELLPYVDNPPKSADDASAMSEAMKIVTYFNGKPVDCDSGSGNCMEARFCFPELMAEMNHDINATAQKLFSLGSSEFAGSSSDISSILYKEDEDTSYSITSSSSDGTPLYLYERTFVLTGLSKEQFGQCVFLGLLNFVGVVWIQNALSPGGLLQLPVAAAVTATAASGSSRRRKSPGSDTLIVAASFLILGLFKILRFYAGYSLRFL</sequence>
<keyword evidence="4" id="KW-1185">Reference proteome</keyword>
<organism evidence="3 4">
    <name type="scientific">Skeletonema marinoi</name>
    <dbReference type="NCBI Taxonomy" id="267567"/>
    <lineage>
        <taxon>Eukaryota</taxon>
        <taxon>Sar</taxon>
        <taxon>Stramenopiles</taxon>
        <taxon>Ochrophyta</taxon>
        <taxon>Bacillariophyta</taxon>
        <taxon>Coscinodiscophyceae</taxon>
        <taxon>Thalassiosirophycidae</taxon>
        <taxon>Thalassiosirales</taxon>
        <taxon>Skeletonemataceae</taxon>
        <taxon>Skeletonema</taxon>
        <taxon>Skeletonema marinoi-dohrnii complex</taxon>
    </lineage>
</organism>
<gene>
    <name evidence="3" type="ORF">QTG54_007387</name>
</gene>
<keyword evidence="2" id="KW-0472">Membrane</keyword>
<dbReference type="AlphaFoldDB" id="A0AAD8YA17"/>
<keyword evidence="2" id="KW-0812">Transmembrane</keyword>
<comment type="caution">
    <text evidence="3">The sequence shown here is derived from an EMBL/GenBank/DDBJ whole genome shotgun (WGS) entry which is preliminary data.</text>
</comment>
<dbReference type="Proteomes" id="UP001224775">
    <property type="component" value="Unassembled WGS sequence"/>
</dbReference>
<feature type="transmembrane region" description="Helical" evidence="2">
    <location>
        <begin position="218"/>
        <end position="236"/>
    </location>
</feature>
<feature type="transmembrane region" description="Helical" evidence="2">
    <location>
        <begin position="530"/>
        <end position="549"/>
    </location>
</feature>
<feature type="region of interest" description="Disordered" evidence="1">
    <location>
        <begin position="271"/>
        <end position="293"/>
    </location>
</feature>
<dbReference type="EMBL" id="JATAAI010000012">
    <property type="protein sequence ID" value="KAK1741814.1"/>
    <property type="molecule type" value="Genomic_DNA"/>
</dbReference>